<reference evidence="1" key="1">
    <citation type="submission" date="2018-02" db="EMBL/GenBank/DDBJ databases">
        <title>Rhizophora mucronata_Transcriptome.</title>
        <authorList>
            <person name="Meera S.P."/>
            <person name="Sreeshan A."/>
            <person name="Augustine A."/>
        </authorList>
    </citation>
    <scope>NUCLEOTIDE SEQUENCE</scope>
    <source>
        <tissue evidence="1">Leaf</tissue>
    </source>
</reference>
<name>A0A2P2NQ51_RHIMU</name>
<organism evidence="1">
    <name type="scientific">Rhizophora mucronata</name>
    <name type="common">Asiatic mangrove</name>
    <dbReference type="NCBI Taxonomy" id="61149"/>
    <lineage>
        <taxon>Eukaryota</taxon>
        <taxon>Viridiplantae</taxon>
        <taxon>Streptophyta</taxon>
        <taxon>Embryophyta</taxon>
        <taxon>Tracheophyta</taxon>
        <taxon>Spermatophyta</taxon>
        <taxon>Magnoliopsida</taxon>
        <taxon>eudicotyledons</taxon>
        <taxon>Gunneridae</taxon>
        <taxon>Pentapetalae</taxon>
        <taxon>rosids</taxon>
        <taxon>fabids</taxon>
        <taxon>Malpighiales</taxon>
        <taxon>Rhizophoraceae</taxon>
        <taxon>Rhizophora</taxon>
    </lineage>
</organism>
<dbReference type="EMBL" id="GGEC01064070">
    <property type="protein sequence ID" value="MBX44554.1"/>
    <property type="molecule type" value="Transcribed_RNA"/>
</dbReference>
<dbReference type="AlphaFoldDB" id="A0A2P2NQ51"/>
<proteinExistence type="predicted"/>
<protein>
    <submittedName>
        <fullName evidence="1">Uncharacterized protein</fullName>
    </submittedName>
</protein>
<accession>A0A2P2NQ51</accession>
<evidence type="ECO:0000313" key="1">
    <source>
        <dbReference type="EMBL" id="MBX44554.1"/>
    </source>
</evidence>
<sequence length="67" mass="7759">MASDSEVRVEEQSRGCEEQHTYVTRLGKSKTALIQALEFYVVELKKNFSRIELTLEEHSTQINNLET</sequence>